<evidence type="ECO:0000256" key="8">
    <source>
        <dbReference type="SAM" id="Coils"/>
    </source>
</evidence>
<keyword evidence="7" id="KW-0998">Cell outer membrane</keyword>
<keyword evidence="6" id="KW-0472">Membrane</keyword>
<feature type="signal peptide" evidence="9">
    <location>
        <begin position="1"/>
        <end position="27"/>
    </location>
</feature>
<evidence type="ECO:0000256" key="6">
    <source>
        <dbReference type="ARBA" id="ARBA00023136"/>
    </source>
</evidence>
<feature type="chain" id="PRO_5041199189" evidence="9">
    <location>
        <begin position="28"/>
        <end position="459"/>
    </location>
</feature>
<keyword evidence="5 9" id="KW-0732">Signal</keyword>
<evidence type="ECO:0000313" key="11">
    <source>
        <dbReference type="EMBL" id="AAL31493.1"/>
    </source>
</evidence>
<dbReference type="InterPro" id="IPR045584">
    <property type="entry name" value="Pilin-like"/>
</dbReference>
<evidence type="ECO:0000259" key="10">
    <source>
        <dbReference type="Pfam" id="PF03895"/>
    </source>
</evidence>
<dbReference type="SUPFAM" id="SSF54523">
    <property type="entry name" value="Pili subunits"/>
    <property type="match status" value="1"/>
</dbReference>
<organism evidence="11">
    <name type="scientific">Escherichia coli</name>
    <dbReference type="NCBI Taxonomy" id="562"/>
    <lineage>
        <taxon>Bacteria</taxon>
        <taxon>Pseudomonadati</taxon>
        <taxon>Pseudomonadota</taxon>
        <taxon>Gammaproteobacteria</taxon>
        <taxon>Enterobacterales</taxon>
        <taxon>Enterobacteriaceae</taxon>
        <taxon>Escherichia</taxon>
    </lineage>
</organism>
<sequence length="459" mass="49489">MSKKFTKTVLSATVAGVLFGVSFGAMADTTRKNISDNYYIEINNGNNHGLIKDKKNHQVVIGPFDIRTGYITTLNRSEAVEALKKLQPGSNPNVILNSLRYSVYTPELAPDNISNLTDSSVNKLKTLMDKVAGTTNEKGEVVIKGKVTSKNAAIYNSTIKSGGDTDVYLKLVDTSPELANEYNRIVTKMDAMNDDVELLNKTTAQTQKYTETKISEIYDDVRGSLSATEMKANKYTDQKATEIYEDVKGGLTATELKANKYTDQKTSEVSGKIANLSGRTDRIDAAVGAVDNRLESRTTVGVNSDGTLTRAEGAAATIAVNDGLVQLSGRTDRIDAAVGAIDGRVTRNTQSIEKNSKAIAANTRTLQQHSARLDSQQRQINENHKEMKRAAAQSAALTGLFQPYSVGKFNATAAVGGYSDQQALAVGVGYRFNEQTAAKAGVAFSDGDASWNVGVNFEF</sequence>
<feature type="coiled-coil region" evidence="8">
    <location>
        <begin position="366"/>
        <end position="393"/>
    </location>
</feature>
<gene>
    <name evidence="11" type="primary">eibF</name>
</gene>
<comment type="subcellular location">
    <subcellularLocation>
        <location evidence="2">Cell outer membrane</location>
    </subcellularLocation>
    <subcellularLocation>
        <location evidence="1">Cell surface</location>
    </subcellularLocation>
</comment>
<dbReference type="Pfam" id="PF03895">
    <property type="entry name" value="YadA_anchor"/>
    <property type="match status" value="1"/>
</dbReference>
<evidence type="ECO:0000256" key="2">
    <source>
        <dbReference type="ARBA" id="ARBA00004442"/>
    </source>
</evidence>
<keyword evidence="8" id="KW-0175">Coiled coil</keyword>
<dbReference type="AlphaFoldDB" id="Q8VW24"/>
<evidence type="ECO:0000256" key="3">
    <source>
        <dbReference type="ARBA" id="ARBA00022452"/>
    </source>
</evidence>
<evidence type="ECO:0000256" key="9">
    <source>
        <dbReference type="SAM" id="SignalP"/>
    </source>
</evidence>
<dbReference type="Gene3D" id="6.10.250.1970">
    <property type="match status" value="2"/>
</dbReference>
<evidence type="ECO:0000256" key="7">
    <source>
        <dbReference type="ARBA" id="ARBA00023237"/>
    </source>
</evidence>
<protein>
    <submittedName>
        <fullName evidence="11">Immunoglobulin-binding protein EibF</fullName>
    </submittedName>
</protein>
<name>Q8VW24_ECOLX</name>
<keyword evidence="4" id="KW-0812">Transmembrane</keyword>
<dbReference type="RefSeq" id="WP_115189838.1">
    <property type="nucleotide sequence ID" value="NZ_CANUDV010000111.1"/>
</dbReference>
<dbReference type="Gene3D" id="3.30.1300.30">
    <property type="entry name" value="GSPII I/J protein-like"/>
    <property type="match status" value="1"/>
</dbReference>
<reference evidence="11" key="1">
    <citation type="journal article" date="2001" name="Infect. Immun.">
        <title>Nonimmune binding of human immunoglobulin A (IgA) and IgG Fc by distinct sequence segments of the EibF cell surface protein of Escherichia coli.</title>
        <authorList>
            <person name="Sandt C.H."/>
            <person name="Hill C.W."/>
        </authorList>
    </citation>
    <scope>NUCLEOTIDE SEQUENCE</scope>
    <source>
        <strain evidence="11">ECOR-2</strain>
    </source>
</reference>
<dbReference type="GO" id="GO:0009986">
    <property type="term" value="C:cell surface"/>
    <property type="evidence" value="ECO:0007669"/>
    <property type="project" value="UniProtKB-SubCell"/>
</dbReference>
<evidence type="ECO:0000256" key="4">
    <source>
        <dbReference type="ARBA" id="ARBA00022692"/>
    </source>
</evidence>
<accession>Q8VW24</accession>
<feature type="domain" description="Trimeric autotransporter adhesin YadA-like C-terminal membrane anchor" evidence="10">
    <location>
        <begin position="401"/>
        <end position="459"/>
    </location>
</feature>
<evidence type="ECO:0000256" key="5">
    <source>
        <dbReference type="ARBA" id="ARBA00022729"/>
    </source>
</evidence>
<evidence type="ECO:0000256" key="1">
    <source>
        <dbReference type="ARBA" id="ARBA00004241"/>
    </source>
</evidence>
<proteinExistence type="predicted"/>
<dbReference type="EMBL" id="AF399847">
    <property type="protein sequence ID" value="AAL31493.1"/>
    <property type="molecule type" value="Genomic_DNA"/>
</dbReference>
<dbReference type="InterPro" id="IPR005594">
    <property type="entry name" value="YadA_C"/>
</dbReference>
<dbReference type="Gene3D" id="6.10.250.1980">
    <property type="match status" value="1"/>
</dbReference>
<keyword evidence="3" id="KW-1134">Transmembrane beta strand</keyword>
<dbReference type="GO" id="GO:0009279">
    <property type="term" value="C:cell outer membrane"/>
    <property type="evidence" value="ECO:0007669"/>
    <property type="project" value="UniProtKB-SubCell"/>
</dbReference>